<keyword evidence="8" id="KW-1185">Reference proteome</keyword>
<name>W8T6I5_PEPAC</name>
<dbReference type="AlphaFoldDB" id="W8T6I5"/>
<dbReference type="GO" id="GO:0008855">
    <property type="term" value="F:exodeoxyribonuclease VII activity"/>
    <property type="evidence" value="ECO:0007669"/>
    <property type="project" value="UniProtKB-UniRule"/>
</dbReference>
<accession>W8T6I5</accession>
<comment type="function">
    <text evidence="6">Bidirectionally degrades single-stranded DNA into large acid-insoluble oligonucleotides, which are then degraded further into small acid-soluble oligonucleotides.</text>
</comment>
<dbReference type="InterPro" id="IPR037004">
    <property type="entry name" value="Exonuc_VII_ssu_sf"/>
</dbReference>
<dbReference type="Proteomes" id="UP000019591">
    <property type="component" value="Chromosome"/>
</dbReference>
<dbReference type="PATRIC" id="fig|1286171.3.peg.1149"/>
<keyword evidence="3 6" id="KW-0540">Nuclease</keyword>
<evidence type="ECO:0000256" key="1">
    <source>
        <dbReference type="ARBA" id="ARBA00009998"/>
    </source>
</evidence>
<dbReference type="Gene3D" id="1.10.287.1040">
    <property type="entry name" value="Exonuclease VII, small subunit"/>
    <property type="match status" value="1"/>
</dbReference>
<organism evidence="7 8">
    <name type="scientific">Peptoclostridium acidaminophilum DSM 3953</name>
    <dbReference type="NCBI Taxonomy" id="1286171"/>
    <lineage>
        <taxon>Bacteria</taxon>
        <taxon>Bacillati</taxon>
        <taxon>Bacillota</taxon>
        <taxon>Clostridia</taxon>
        <taxon>Peptostreptococcales</taxon>
        <taxon>Peptoclostridiaceae</taxon>
        <taxon>Peptoclostridium</taxon>
    </lineage>
</organism>
<protein>
    <recommendedName>
        <fullName evidence="6">Exodeoxyribonuclease 7 small subunit</fullName>
        <ecNumber evidence="6">3.1.11.6</ecNumber>
    </recommendedName>
    <alternativeName>
        <fullName evidence="6">Exodeoxyribonuclease VII small subunit</fullName>
        <shortName evidence="6">Exonuclease VII small subunit</shortName>
    </alternativeName>
</protein>
<dbReference type="EC" id="3.1.11.6" evidence="6"/>
<dbReference type="PANTHER" id="PTHR34137:SF1">
    <property type="entry name" value="EXODEOXYRIBONUCLEASE 7 SMALL SUBUNIT"/>
    <property type="match status" value="1"/>
</dbReference>
<dbReference type="InterPro" id="IPR003761">
    <property type="entry name" value="Exonuc_VII_S"/>
</dbReference>
<dbReference type="RefSeq" id="WP_038601854.1">
    <property type="nucleotide sequence ID" value="NZ_CP007452.1"/>
</dbReference>
<dbReference type="GO" id="GO:0005829">
    <property type="term" value="C:cytosol"/>
    <property type="evidence" value="ECO:0007669"/>
    <property type="project" value="TreeGrafter"/>
</dbReference>
<dbReference type="SUPFAM" id="SSF116842">
    <property type="entry name" value="XseB-like"/>
    <property type="match status" value="1"/>
</dbReference>
<evidence type="ECO:0000256" key="3">
    <source>
        <dbReference type="ARBA" id="ARBA00022722"/>
    </source>
</evidence>
<evidence type="ECO:0000256" key="2">
    <source>
        <dbReference type="ARBA" id="ARBA00022490"/>
    </source>
</evidence>
<keyword evidence="2 6" id="KW-0963">Cytoplasm</keyword>
<reference evidence="7 8" key="1">
    <citation type="journal article" date="2014" name="Genome Announc.">
        <title>Complete Genome Sequence of Amino Acid-Utilizing Eubacterium acidaminophilum al-2 (DSM 3953).</title>
        <authorList>
            <person name="Poehlein A."/>
            <person name="Andreesen J.R."/>
            <person name="Daniel R."/>
        </authorList>
    </citation>
    <scope>NUCLEOTIDE SEQUENCE [LARGE SCALE GENOMIC DNA]</scope>
    <source>
        <strain evidence="7 8">DSM 3953</strain>
    </source>
</reference>
<comment type="similarity">
    <text evidence="1 6">Belongs to the XseB family.</text>
</comment>
<dbReference type="PANTHER" id="PTHR34137">
    <property type="entry name" value="EXODEOXYRIBONUCLEASE 7 SMALL SUBUNIT"/>
    <property type="match status" value="1"/>
</dbReference>
<keyword evidence="4 6" id="KW-0378">Hydrolase</keyword>
<comment type="subcellular location">
    <subcellularLocation>
        <location evidence="6">Cytoplasm</location>
    </subcellularLocation>
</comment>
<evidence type="ECO:0000256" key="5">
    <source>
        <dbReference type="ARBA" id="ARBA00022839"/>
    </source>
</evidence>
<dbReference type="HOGENOM" id="CLU_145918_3_4_9"/>
<dbReference type="STRING" id="1286171.EAL2_c12000"/>
<dbReference type="PIRSF" id="PIRSF006488">
    <property type="entry name" value="Exonuc_VII_S"/>
    <property type="match status" value="1"/>
</dbReference>
<sequence>MIKYDYEKAYEKLEEIMKRLEEGSLPLDESLKLYEEGIKMYRICSGLLEKAQLKIAKLVEKDGELIEEKFNVQED</sequence>
<comment type="subunit">
    <text evidence="6">Heterooligomer composed of large and small subunits.</text>
</comment>
<dbReference type="GO" id="GO:0009318">
    <property type="term" value="C:exodeoxyribonuclease VII complex"/>
    <property type="evidence" value="ECO:0007669"/>
    <property type="project" value="UniProtKB-UniRule"/>
</dbReference>
<evidence type="ECO:0000256" key="4">
    <source>
        <dbReference type="ARBA" id="ARBA00022801"/>
    </source>
</evidence>
<proteinExistence type="inferred from homology"/>
<comment type="catalytic activity">
    <reaction evidence="6">
        <text>Exonucleolytic cleavage in either 5'- to 3'- or 3'- to 5'-direction to yield nucleoside 5'-phosphates.</text>
        <dbReference type="EC" id="3.1.11.6"/>
    </reaction>
</comment>
<dbReference type="eggNOG" id="COG1722">
    <property type="taxonomic scope" value="Bacteria"/>
</dbReference>
<dbReference type="KEGG" id="eac:EAL2_c12000"/>
<dbReference type="Pfam" id="PF02609">
    <property type="entry name" value="Exonuc_VII_S"/>
    <property type="match status" value="1"/>
</dbReference>
<evidence type="ECO:0000256" key="6">
    <source>
        <dbReference type="HAMAP-Rule" id="MF_00337"/>
    </source>
</evidence>
<dbReference type="GO" id="GO:0006308">
    <property type="term" value="P:DNA catabolic process"/>
    <property type="evidence" value="ECO:0007669"/>
    <property type="project" value="UniProtKB-UniRule"/>
</dbReference>
<dbReference type="HAMAP" id="MF_00337">
    <property type="entry name" value="Exonuc_7_S"/>
    <property type="match status" value="1"/>
</dbReference>
<keyword evidence="5 6" id="KW-0269">Exonuclease</keyword>
<evidence type="ECO:0000313" key="8">
    <source>
        <dbReference type="Proteomes" id="UP000019591"/>
    </source>
</evidence>
<gene>
    <name evidence="6" type="primary">xseB</name>
    <name evidence="7" type="ORF">EAL2_c12000</name>
</gene>
<dbReference type="EMBL" id="CP007452">
    <property type="protein sequence ID" value="AHM56495.1"/>
    <property type="molecule type" value="Genomic_DNA"/>
</dbReference>
<dbReference type="NCBIfam" id="TIGR01280">
    <property type="entry name" value="xseB"/>
    <property type="match status" value="1"/>
</dbReference>
<evidence type="ECO:0000313" key="7">
    <source>
        <dbReference type="EMBL" id="AHM56495.1"/>
    </source>
</evidence>